<accession>A0ACC6CEY5</accession>
<evidence type="ECO:0000313" key="2">
    <source>
        <dbReference type="Proteomes" id="UP001076464"/>
    </source>
</evidence>
<keyword evidence="2" id="KW-1185">Reference proteome</keyword>
<organism evidence="1 2">
    <name type="scientific">Roseateles hydrophilus</name>
    <dbReference type="NCBI Taxonomy" id="2975054"/>
    <lineage>
        <taxon>Bacteria</taxon>
        <taxon>Pseudomonadati</taxon>
        <taxon>Pseudomonadota</taxon>
        <taxon>Betaproteobacteria</taxon>
        <taxon>Burkholderiales</taxon>
        <taxon>Sphaerotilaceae</taxon>
        <taxon>Roseateles</taxon>
    </lineage>
</organism>
<dbReference type="Proteomes" id="UP001076464">
    <property type="component" value="Unassembled WGS sequence"/>
</dbReference>
<name>A0ACC6CEY5_9BURK</name>
<protein>
    <submittedName>
        <fullName evidence="1">PEP-CTERM sorting domain-containing protein</fullName>
    </submittedName>
</protein>
<evidence type="ECO:0000313" key="1">
    <source>
        <dbReference type="EMBL" id="MCY4746944.1"/>
    </source>
</evidence>
<proteinExistence type="predicted"/>
<sequence>MKNKITRWATAAAATAALLSTGLAQADAIRVSMTVDNSYALYTGTVNGATQFVGAAGVWETVETYNFNLTSDAYLYVVTASDRSTAQGFLGQFENLTAGYKFYSHDPQWQVMATGLGSNAPYDGTQAALDLLSTEIQDANGGGNQSNGWKNFTAGGTNGTAPWGARAGIDAAARWVWYAGGNCNATNPTLGGCDAGEWLVFRIAVAATPDNPTGTQLPEPASLGLVGLGLLAAAGAVRRRRA</sequence>
<reference evidence="1" key="1">
    <citation type="submission" date="2022-08" db="EMBL/GenBank/DDBJ databases">
        <title>Genome sequencing of Pelomonas sp. UHG3.</title>
        <authorList>
            <person name="So Y."/>
        </authorList>
    </citation>
    <scope>NUCLEOTIDE SEQUENCE</scope>
    <source>
        <strain evidence="1">UHG3</strain>
    </source>
</reference>
<gene>
    <name evidence="1" type="ORF">NYO99_18365</name>
</gene>
<comment type="caution">
    <text evidence="1">The sequence shown here is derived from an EMBL/GenBank/DDBJ whole genome shotgun (WGS) entry which is preliminary data.</text>
</comment>
<dbReference type="EMBL" id="JAPPUY010000005">
    <property type="protein sequence ID" value="MCY4746944.1"/>
    <property type="molecule type" value="Genomic_DNA"/>
</dbReference>